<reference evidence="8 9" key="1">
    <citation type="journal article" date="2023" name="Microorganisms">
        <title>Thiorhodovibrio frisius and Trv. litoralis spp. nov., Two Novel Members from a Clade of Fastidious Purple Sulfur Bacteria That Exhibit Unique Red-Shifted Light-Harvesting Capabilities.</title>
        <authorList>
            <person name="Methner A."/>
            <person name="Kuzyk S.B."/>
            <person name="Petersen J."/>
            <person name="Bauer S."/>
            <person name="Brinkmann H."/>
            <person name="Sichau K."/>
            <person name="Wanner G."/>
            <person name="Wolf J."/>
            <person name="Neumann-Schaal M."/>
            <person name="Henke P."/>
            <person name="Tank M."/>
            <person name="Sproer C."/>
            <person name="Bunk B."/>
            <person name="Overmann J."/>
        </authorList>
    </citation>
    <scope>NUCLEOTIDE SEQUENCE [LARGE SCALE GENOMIC DNA]</scope>
    <source>
        <strain evidence="8 9">DSM 6702</strain>
    </source>
</reference>
<dbReference type="PANTHER" id="PTHR10846">
    <property type="entry name" value="SODIUM/POTASSIUM/CALCIUM EXCHANGER"/>
    <property type="match status" value="1"/>
</dbReference>
<evidence type="ECO:0000256" key="2">
    <source>
        <dbReference type="ARBA" id="ARBA00022692"/>
    </source>
</evidence>
<sequence length="360" mass="36948">MFSPPRIGRDAGSGDQSPMTIPPQSLPDALLWFGFGALAIALLGAKLTRLADRLADETGLGEAVFGAVLLGATTSLPGSVASLTAALAGHPELAVSNAVGGIAAQTVFLVVADLVYRRANLEHAAASVPNLSNGALLCALLALPLMAALAPEMALWGVHPASGVMLAMYLVGLRLATQARDAPAWQPVRTGETREDVPARKGADRGGVGRLWLGFALTAAVVAIAGWMVGEAGIALVRLTGLSETLVGSLFTAVATSLPELVTTVAAVRQGALTLAVSGIIGGNTFDVLFLVLADGAYREGSIYHAIGPAPLFLISLAILLTAILLLGLIQRQRHGWGNIGFESVAVLGFYLAGLAILTW</sequence>
<evidence type="ECO:0000313" key="9">
    <source>
        <dbReference type="Proteomes" id="UP001432180"/>
    </source>
</evidence>
<feature type="transmembrane region" description="Helical" evidence="6">
    <location>
        <begin position="337"/>
        <end position="358"/>
    </location>
</feature>
<dbReference type="InterPro" id="IPR004481">
    <property type="entry name" value="K/Na/Ca-exchanger"/>
</dbReference>
<evidence type="ECO:0000313" key="8">
    <source>
        <dbReference type="EMBL" id="WPL18456.1"/>
    </source>
</evidence>
<feature type="domain" description="Sodium/calcium exchanger membrane region" evidence="7">
    <location>
        <begin position="30"/>
        <end position="171"/>
    </location>
</feature>
<evidence type="ECO:0000256" key="5">
    <source>
        <dbReference type="SAM" id="MobiDB-lite"/>
    </source>
</evidence>
<evidence type="ECO:0000259" key="7">
    <source>
        <dbReference type="Pfam" id="PF01699"/>
    </source>
</evidence>
<evidence type="ECO:0000256" key="4">
    <source>
        <dbReference type="ARBA" id="ARBA00023136"/>
    </source>
</evidence>
<keyword evidence="9" id="KW-1185">Reference proteome</keyword>
<feature type="transmembrane region" description="Helical" evidence="6">
    <location>
        <begin position="275"/>
        <end position="294"/>
    </location>
</feature>
<feature type="transmembrane region" description="Helical" evidence="6">
    <location>
        <begin position="306"/>
        <end position="330"/>
    </location>
</feature>
<feature type="transmembrane region" description="Helical" evidence="6">
    <location>
        <begin position="29"/>
        <end position="51"/>
    </location>
</feature>
<keyword evidence="3 6" id="KW-1133">Transmembrane helix</keyword>
<proteinExistence type="predicted"/>
<dbReference type="Pfam" id="PF01699">
    <property type="entry name" value="Na_Ca_ex"/>
    <property type="match status" value="2"/>
</dbReference>
<dbReference type="InterPro" id="IPR044880">
    <property type="entry name" value="NCX_ion-bd_dom_sf"/>
</dbReference>
<organism evidence="8 9">
    <name type="scientific">Thiorhodovibrio winogradskyi</name>
    <dbReference type="NCBI Taxonomy" id="77007"/>
    <lineage>
        <taxon>Bacteria</taxon>
        <taxon>Pseudomonadati</taxon>
        <taxon>Pseudomonadota</taxon>
        <taxon>Gammaproteobacteria</taxon>
        <taxon>Chromatiales</taxon>
        <taxon>Chromatiaceae</taxon>
        <taxon>Thiorhodovibrio</taxon>
    </lineage>
</organism>
<name>A0ABZ0SBR2_9GAMM</name>
<feature type="transmembrane region" description="Helical" evidence="6">
    <location>
        <begin position="211"/>
        <end position="230"/>
    </location>
</feature>
<feature type="transmembrane region" description="Helical" evidence="6">
    <location>
        <begin position="250"/>
        <end position="268"/>
    </location>
</feature>
<dbReference type="Gene3D" id="1.20.1420.30">
    <property type="entry name" value="NCX, central ion-binding region"/>
    <property type="match status" value="2"/>
</dbReference>
<dbReference type="PANTHER" id="PTHR10846:SF8">
    <property type="entry name" value="INNER MEMBRANE PROTEIN YRBG"/>
    <property type="match status" value="1"/>
</dbReference>
<feature type="transmembrane region" description="Helical" evidence="6">
    <location>
        <begin position="63"/>
        <end position="88"/>
    </location>
</feature>
<feature type="transmembrane region" description="Helical" evidence="6">
    <location>
        <begin position="128"/>
        <end position="147"/>
    </location>
</feature>
<keyword evidence="4 6" id="KW-0472">Membrane</keyword>
<evidence type="ECO:0000256" key="6">
    <source>
        <dbReference type="SAM" id="Phobius"/>
    </source>
</evidence>
<keyword evidence="2 6" id="KW-0812">Transmembrane</keyword>
<accession>A0ABZ0SBR2</accession>
<dbReference type="Proteomes" id="UP001432180">
    <property type="component" value="Chromosome"/>
</dbReference>
<evidence type="ECO:0000256" key="3">
    <source>
        <dbReference type="ARBA" id="ARBA00022989"/>
    </source>
</evidence>
<feature type="domain" description="Sodium/calcium exchanger membrane region" evidence="7">
    <location>
        <begin position="212"/>
        <end position="360"/>
    </location>
</feature>
<comment type="subcellular location">
    <subcellularLocation>
        <location evidence="1">Membrane</location>
        <topology evidence="1">Multi-pass membrane protein</topology>
    </subcellularLocation>
</comment>
<evidence type="ECO:0000256" key="1">
    <source>
        <dbReference type="ARBA" id="ARBA00004141"/>
    </source>
</evidence>
<dbReference type="InterPro" id="IPR004837">
    <property type="entry name" value="NaCa_Exmemb"/>
</dbReference>
<feature type="region of interest" description="Disordered" evidence="5">
    <location>
        <begin position="1"/>
        <end position="20"/>
    </location>
</feature>
<feature type="transmembrane region" description="Helical" evidence="6">
    <location>
        <begin position="94"/>
        <end position="116"/>
    </location>
</feature>
<feature type="transmembrane region" description="Helical" evidence="6">
    <location>
        <begin position="153"/>
        <end position="171"/>
    </location>
</feature>
<gene>
    <name evidence="8" type="primary">yrbG</name>
    <name evidence="8" type="ORF">Thiowin_03529</name>
</gene>
<dbReference type="EMBL" id="CP121472">
    <property type="protein sequence ID" value="WPL18456.1"/>
    <property type="molecule type" value="Genomic_DNA"/>
</dbReference>
<protein>
    <submittedName>
        <fullName evidence="8">Inner membrane protein YrbG</fullName>
    </submittedName>
</protein>